<keyword evidence="3" id="KW-1185">Reference proteome</keyword>
<feature type="region of interest" description="Disordered" evidence="1">
    <location>
        <begin position="1"/>
        <end position="21"/>
    </location>
</feature>
<accession>A0ABD3PZH5</accession>
<organism evidence="2 3">
    <name type="scientific">Cyclotella cryptica</name>
    <dbReference type="NCBI Taxonomy" id="29204"/>
    <lineage>
        <taxon>Eukaryota</taxon>
        <taxon>Sar</taxon>
        <taxon>Stramenopiles</taxon>
        <taxon>Ochrophyta</taxon>
        <taxon>Bacillariophyta</taxon>
        <taxon>Coscinodiscophyceae</taxon>
        <taxon>Thalassiosirophycidae</taxon>
        <taxon>Stephanodiscales</taxon>
        <taxon>Stephanodiscaceae</taxon>
        <taxon>Cyclotella</taxon>
    </lineage>
</organism>
<proteinExistence type="predicted"/>
<reference evidence="2 3" key="1">
    <citation type="journal article" date="2020" name="G3 (Bethesda)">
        <title>Improved Reference Genome for Cyclotella cryptica CCMP332, a Model for Cell Wall Morphogenesis, Salinity Adaptation, and Lipid Production in Diatoms (Bacillariophyta).</title>
        <authorList>
            <person name="Roberts W.R."/>
            <person name="Downey K.M."/>
            <person name="Ruck E.C."/>
            <person name="Traller J.C."/>
            <person name="Alverson A.J."/>
        </authorList>
    </citation>
    <scope>NUCLEOTIDE SEQUENCE [LARGE SCALE GENOMIC DNA]</scope>
    <source>
        <strain evidence="2 3">CCMP332</strain>
    </source>
</reference>
<sequence length="428" mass="47529">MPRRAAVTSGEEIFGSSRQDQEFPGIPVARATLSPSVPHATGVSVRHDAGRHSDLTQCSALTSMRGPGGTRGKDARSLDKADQITNLIEQGYSRGLVRALSENAYTYDFRYWIIDNSGSMQIGDGHRIVPTGKGDNSLKTVASTRWEELKETVQYHAKTAALLDSPTIFKLLNRPNLKQLAQKFSVGEHGQASAASEVEHVISTMNKTKPGGVTPLTEHIWEVQEQVAGMAHDLRQSGKQVAIILATDGLPTDKQGYGGRNVTDEFVGALRSLEGLPVWLVIRLCTDEDDVCRFYNSLDAQLELSLEVLDDYIGEAKEVYTKNPWLCYGLPLHRCRELGYHDRLFDLLDERPLTGGEARSLCCLIFGIENENELPDPAIDIRSFLKAVDERLMGERMQWNPIKKKMTPWILTKVLAKSLSEKSSCMIM</sequence>
<dbReference type="EMBL" id="JABMIG020000092">
    <property type="protein sequence ID" value="KAL3793325.1"/>
    <property type="molecule type" value="Genomic_DNA"/>
</dbReference>
<evidence type="ECO:0008006" key="4">
    <source>
        <dbReference type="Google" id="ProtNLM"/>
    </source>
</evidence>
<gene>
    <name evidence="2" type="ORF">HJC23_003835</name>
</gene>
<evidence type="ECO:0000256" key="1">
    <source>
        <dbReference type="SAM" id="MobiDB-lite"/>
    </source>
</evidence>
<dbReference type="InterPro" id="IPR036465">
    <property type="entry name" value="vWFA_dom_sf"/>
</dbReference>
<dbReference type="AlphaFoldDB" id="A0ABD3PZH5"/>
<name>A0ABD3PZH5_9STRA</name>
<comment type="caution">
    <text evidence="2">The sequence shown here is derived from an EMBL/GenBank/DDBJ whole genome shotgun (WGS) entry which is preliminary data.</text>
</comment>
<evidence type="ECO:0000313" key="2">
    <source>
        <dbReference type="EMBL" id="KAL3793325.1"/>
    </source>
</evidence>
<protein>
    <recommendedName>
        <fullName evidence="4">VWFA domain-containing protein</fullName>
    </recommendedName>
</protein>
<evidence type="ECO:0000313" key="3">
    <source>
        <dbReference type="Proteomes" id="UP001516023"/>
    </source>
</evidence>
<dbReference type="SUPFAM" id="SSF53300">
    <property type="entry name" value="vWA-like"/>
    <property type="match status" value="1"/>
</dbReference>
<dbReference type="Proteomes" id="UP001516023">
    <property type="component" value="Unassembled WGS sequence"/>
</dbReference>